<dbReference type="InterPro" id="IPR046149">
    <property type="entry name" value="DUF6151"/>
</dbReference>
<dbReference type="Gene3D" id="2.170.150.70">
    <property type="match status" value="1"/>
</dbReference>
<protein>
    <recommendedName>
        <fullName evidence="3">CENP-V/GFA domain-containing protein</fullName>
    </recommendedName>
</protein>
<evidence type="ECO:0000313" key="1">
    <source>
        <dbReference type="EMBL" id="EAR30697.1"/>
    </source>
</evidence>
<dbReference type="Pfam" id="PF19648">
    <property type="entry name" value="DUF6151"/>
    <property type="match status" value="1"/>
</dbReference>
<gene>
    <name evidence="1" type="ORF">PTD2_03971</name>
</gene>
<dbReference type="AlphaFoldDB" id="A4C565"/>
<comment type="caution">
    <text evidence="1">The sequence shown here is derived from an EMBL/GenBank/DDBJ whole genome shotgun (WGS) entry which is preliminary data.</text>
</comment>
<sequence length="193" mass="21927">MERYLMPQVQLKCLCGKVTGETADINEHSGTRIHCCCDDCQAFAQYLNHEKSIVDYFGGTDIFQMPLSHLKINQGHEQIACVKLSAKGMHRWYTTCCNTPIGNTMGPKMPFIGVIHNFMANAEHRDVALGKSRGYVHIKFANEKVPENLQAKPFNITLRIILKLLLWKIKGLNNPNAFFNQDQQPIVKPKILK</sequence>
<evidence type="ECO:0008006" key="3">
    <source>
        <dbReference type="Google" id="ProtNLM"/>
    </source>
</evidence>
<keyword evidence="2" id="KW-1185">Reference proteome</keyword>
<dbReference type="Proteomes" id="UP000006201">
    <property type="component" value="Unassembled WGS sequence"/>
</dbReference>
<dbReference type="HOGENOM" id="CLU_1364457_0_0_6"/>
<dbReference type="eggNOG" id="COG3791">
    <property type="taxonomic scope" value="Bacteria"/>
</dbReference>
<reference evidence="1 2" key="1">
    <citation type="submission" date="2006-02" db="EMBL/GenBank/DDBJ databases">
        <authorList>
            <person name="Moran M.A."/>
            <person name="Kjelleberg S."/>
            <person name="Egan S."/>
            <person name="Saunders N."/>
            <person name="Thomas T."/>
            <person name="Ferriera S."/>
            <person name="Johnson J."/>
            <person name="Kravitz S."/>
            <person name="Halpern A."/>
            <person name="Remington K."/>
            <person name="Beeson K."/>
            <person name="Tran B."/>
            <person name="Rogers Y.-H."/>
            <person name="Friedman R."/>
            <person name="Venter J.C."/>
        </authorList>
    </citation>
    <scope>NUCLEOTIDE SEQUENCE [LARGE SCALE GENOMIC DNA]</scope>
    <source>
        <strain evidence="1 2">D2</strain>
    </source>
</reference>
<name>A4C565_9GAMM</name>
<proteinExistence type="predicted"/>
<accession>A4C565</accession>
<evidence type="ECO:0000313" key="2">
    <source>
        <dbReference type="Proteomes" id="UP000006201"/>
    </source>
</evidence>
<organism evidence="1 2">
    <name type="scientific">Pseudoalteromonas tunicata D2</name>
    <dbReference type="NCBI Taxonomy" id="87626"/>
    <lineage>
        <taxon>Bacteria</taxon>
        <taxon>Pseudomonadati</taxon>
        <taxon>Pseudomonadota</taxon>
        <taxon>Gammaproteobacteria</taxon>
        <taxon>Alteromonadales</taxon>
        <taxon>Pseudoalteromonadaceae</taxon>
        <taxon>Pseudoalteromonas</taxon>
    </lineage>
</organism>
<dbReference type="STRING" id="87626.PTD2_03971"/>
<dbReference type="EMBL" id="AAOH01000001">
    <property type="protein sequence ID" value="EAR30697.1"/>
    <property type="molecule type" value="Genomic_DNA"/>
</dbReference>